<dbReference type="Proteomes" id="UP000246085">
    <property type="component" value="Chromosome BRAD3257"/>
</dbReference>
<organism evidence="1 2">
    <name type="scientific">Bradyrhizobium vignae</name>
    <dbReference type="NCBI Taxonomy" id="1549949"/>
    <lineage>
        <taxon>Bacteria</taxon>
        <taxon>Pseudomonadati</taxon>
        <taxon>Pseudomonadota</taxon>
        <taxon>Alphaproteobacteria</taxon>
        <taxon>Hyphomicrobiales</taxon>
        <taxon>Nitrobacteraceae</taxon>
        <taxon>Bradyrhizobium</taxon>
    </lineage>
</organism>
<evidence type="ECO:0000313" key="2">
    <source>
        <dbReference type="Proteomes" id="UP000246085"/>
    </source>
</evidence>
<name>A0A2U3PRQ1_9BRAD</name>
<proteinExistence type="predicted"/>
<gene>
    <name evidence="1" type="ORF">BRAD3257_0657</name>
</gene>
<dbReference type="AlphaFoldDB" id="A0A2U3PRQ1"/>
<dbReference type="KEGG" id="bvz:BRAD3257_0657"/>
<protein>
    <submittedName>
        <fullName evidence="1">Uncharacterized protein</fullName>
    </submittedName>
</protein>
<dbReference type="EMBL" id="LS398110">
    <property type="protein sequence ID" value="SPP91816.1"/>
    <property type="molecule type" value="Genomic_DNA"/>
</dbReference>
<reference evidence="1 2" key="1">
    <citation type="submission" date="2018-03" db="EMBL/GenBank/DDBJ databases">
        <authorList>
            <person name="Gully D."/>
        </authorList>
    </citation>
    <scope>NUCLEOTIDE SEQUENCE [LARGE SCALE GENOMIC DNA]</scope>
    <source>
        <strain evidence="1">ORS3257</strain>
    </source>
</reference>
<sequence length="66" mass="7649">MWLRGVLGLQGFDASGIGTLQFHFQDSVESPDMIRWPHRRWRCDRRSTGRRDRAICSGPGWTRSST</sequence>
<evidence type="ECO:0000313" key="1">
    <source>
        <dbReference type="EMBL" id="SPP91816.1"/>
    </source>
</evidence>
<accession>A0A2U3PRQ1</accession>